<dbReference type="KEGG" id="fpn:ABE65_012445"/>
<dbReference type="Proteomes" id="UP000076623">
    <property type="component" value="Chromosome"/>
</dbReference>
<accession>A0A160IMP1</accession>
<reference evidence="1 2" key="1">
    <citation type="submission" date="2016-04" db="EMBL/GenBank/DDBJ databases">
        <title>Complete genome sequence of Fictibacillus phosphorivorans G25-29, a strain toxic to nematodes.</title>
        <authorList>
            <person name="Zheng Z."/>
        </authorList>
    </citation>
    <scope>NUCLEOTIDE SEQUENCE [LARGE SCALE GENOMIC DNA]</scope>
    <source>
        <strain evidence="1 2">G25-29</strain>
    </source>
</reference>
<keyword evidence="2" id="KW-1185">Reference proteome</keyword>
<proteinExistence type="predicted"/>
<dbReference type="EMBL" id="CP015378">
    <property type="protein sequence ID" value="ANC77563.1"/>
    <property type="molecule type" value="Genomic_DNA"/>
</dbReference>
<sequence>MRVFSIFVLLCVCLKMSFVPNYFHTESAGSEVAYEWAAHSIASDDISIIITKNVIESKKVQKALNPFQNRSVKKVHVENKDDLKSTNENPHKKALFLNPFLYQSS</sequence>
<evidence type="ECO:0000313" key="2">
    <source>
        <dbReference type="Proteomes" id="UP000076623"/>
    </source>
</evidence>
<name>A0A160IMP1_9BACL</name>
<gene>
    <name evidence="1" type="ORF">ABE65_012445</name>
</gene>
<evidence type="ECO:0000313" key="1">
    <source>
        <dbReference type="EMBL" id="ANC77563.1"/>
    </source>
</evidence>
<protein>
    <submittedName>
        <fullName evidence="1">Uncharacterized protein</fullName>
    </submittedName>
</protein>
<dbReference type="AlphaFoldDB" id="A0A160IMP1"/>
<organism evidence="1 2">
    <name type="scientific">Fictibacillus phosphorivorans</name>
    <dbReference type="NCBI Taxonomy" id="1221500"/>
    <lineage>
        <taxon>Bacteria</taxon>
        <taxon>Bacillati</taxon>
        <taxon>Bacillota</taxon>
        <taxon>Bacilli</taxon>
        <taxon>Bacillales</taxon>
        <taxon>Fictibacillaceae</taxon>
        <taxon>Fictibacillus</taxon>
    </lineage>
</organism>